<comment type="pathway">
    <text evidence="1">Lipid metabolism; fatty acid biosynthesis.</text>
</comment>
<dbReference type="PIRSF" id="PIRSF000094">
    <property type="entry name" value="Enoyl-ACP_rdct"/>
    <property type="match status" value="1"/>
</dbReference>
<name>A0A2S6N9C1_9HYPH</name>
<keyword evidence="5 9" id="KW-0560">Oxidoreductase</keyword>
<dbReference type="InterPro" id="IPR036291">
    <property type="entry name" value="NAD(P)-bd_dom_sf"/>
</dbReference>
<dbReference type="SUPFAM" id="SSF51735">
    <property type="entry name" value="NAD(P)-binding Rossmann-fold domains"/>
    <property type="match status" value="1"/>
</dbReference>
<comment type="caution">
    <text evidence="13">The sequence shown here is derived from an EMBL/GenBank/DDBJ whole genome shotgun (WGS) entry which is preliminary data.</text>
</comment>
<evidence type="ECO:0000256" key="8">
    <source>
        <dbReference type="ARBA" id="ARBA00048572"/>
    </source>
</evidence>
<evidence type="ECO:0000256" key="6">
    <source>
        <dbReference type="ARBA" id="ARBA00023098"/>
    </source>
</evidence>
<dbReference type="InterPro" id="IPR002347">
    <property type="entry name" value="SDR_fam"/>
</dbReference>
<dbReference type="InterPro" id="IPR014358">
    <property type="entry name" value="Enoyl-ACP_Rdtase_NADH"/>
</dbReference>
<evidence type="ECO:0000256" key="12">
    <source>
        <dbReference type="PIRSR" id="PIRSR000094-3"/>
    </source>
</evidence>
<accession>A0A2S6N9C1</accession>
<dbReference type="EC" id="1.3.1.9" evidence="9"/>
<dbReference type="PANTHER" id="PTHR43159">
    <property type="entry name" value="ENOYL-[ACYL-CARRIER-PROTEIN] REDUCTASE"/>
    <property type="match status" value="1"/>
</dbReference>
<evidence type="ECO:0000256" key="1">
    <source>
        <dbReference type="ARBA" id="ARBA00005194"/>
    </source>
</evidence>
<gene>
    <name evidence="13" type="ORF">CCR94_09915</name>
</gene>
<dbReference type="CDD" id="cd05372">
    <property type="entry name" value="ENR_SDR"/>
    <property type="match status" value="1"/>
</dbReference>
<reference evidence="13 14" key="1">
    <citation type="journal article" date="2018" name="Arch. Microbiol.">
        <title>New insights into the metabolic potential of the phototrophic purple bacterium Rhodopila globiformis DSM 161(T) from its draft genome sequence and evidence for a vanadium-dependent nitrogenase.</title>
        <authorList>
            <person name="Imhoff J.F."/>
            <person name="Rahn T."/>
            <person name="Kunzel S."/>
            <person name="Neulinger S.C."/>
        </authorList>
    </citation>
    <scope>NUCLEOTIDE SEQUENCE [LARGE SCALE GENOMIC DNA]</scope>
    <source>
        <strain evidence="13 14">DSM 16996</strain>
    </source>
</reference>
<evidence type="ECO:0000256" key="7">
    <source>
        <dbReference type="ARBA" id="ARBA00023160"/>
    </source>
</evidence>
<keyword evidence="7 9" id="KW-0275">Fatty acid biosynthesis</keyword>
<feature type="binding site" evidence="12">
    <location>
        <begin position="17"/>
        <end position="18"/>
    </location>
    <ligand>
        <name>NAD(+)</name>
        <dbReference type="ChEBI" id="CHEBI:57540"/>
    </ligand>
</feature>
<keyword evidence="6" id="KW-0443">Lipid metabolism</keyword>
<comment type="similarity">
    <text evidence="2 9">Belongs to the short-chain dehydrogenases/reductases (SDR) family. FabI subfamily.</text>
</comment>
<feature type="binding site" evidence="12">
    <location>
        <position position="11"/>
    </location>
    <ligand>
        <name>NAD(+)</name>
        <dbReference type="ChEBI" id="CHEBI:57540"/>
    </ligand>
</feature>
<dbReference type="Proteomes" id="UP000239089">
    <property type="component" value="Unassembled WGS sequence"/>
</dbReference>
<evidence type="ECO:0000256" key="2">
    <source>
        <dbReference type="ARBA" id="ARBA00009233"/>
    </source>
</evidence>
<feature type="binding site" evidence="12">
    <location>
        <begin position="62"/>
        <end position="63"/>
    </location>
    <ligand>
        <name>NAD(+)</name>
        <dbReference type="ChEBI" id="CHEBI:57540"/>
    </ligand>
</feature>
<dbReference type="Gene3D" id="3.40.50.720">
    <property type="entry name" value="NAD(P)-binding Rossmann-like Domain"/>
    <property type="match status" value="1"/>
</dbReference>
<dbReference type="PANTHER" id="PTHR43159:SF2">
    <property type="entry name" value="ENOYL-[ACYL-CARRIER-PROTEIN] REDUCTASE [NADH], CHLOROPLASTIC"/>
    <property type="match status" value="1"/>
</dbReference>
<evidence type="ECO:0000256" key="9">
    <source>
        <dbReference type="PIRNR" id="PIRNR000094"/>
    </source>
</evidence>
<dbReference type="Pfam" id="PF13561">
    <property type="entry name" value="adh_short_C2"/>
    <property type="match status" value="1"/>
</dbReference>
<evidence type="ECO:0000256" key="11">
    <source>
        <dbReference type="PIRSR" id="PIRSR000094-2"/>
    </source>
</evidence>
<keyword evidence="14" id="KW-1185">Reference proteome</keyword>
<dbReference type="GO" id="GO:0004318">
    <property type="term" value="F:enoyl-[acyl-carrier-protein] reductase (NADH) activity"/>
    <property type="evidence" value="ECO:0007669"/>
    <property type="project" value="UniProtKB-EC"/>
</dbReference>
<evidence type="ECO:0000256" key="10">
    <source>
        <dbReference type="PIRSR" id="PIRSR000094-1"/>
    </source>
</evidence>
<dbReference type="GO" id="GO:0006633">
    <property type="term" value="P:fatty acid biosynthetic process"/>
    <property type="evidence" value="ECO:0007669"/>
    <property type="project" value="UniProtKB-UniPathway"/>
</dbReference>
<keyword evidence="4" id="KW-0276">Fatty acid metabolism</keyword>
<dbReference type="AlphaFoldDB" id="A0A2S6N9C1"/>
<feature type="binding site" evidence="12">
    <location>
        <position position="160"/>
    </location>
    <ligand>
        <name>NAD(+)</name>
        <dbReference type="ChEBI" id="CHEBI:57540"/>
    </ligand>
</feature>
<dbReference type="NCBIfam" id="NF005717">
    <property type="entry name" value="PRK07533.1"/>
    <property type="match status" value="1"/>
</dbReference>
<feature type="binding site" evidence="12">
    <location>
        <begin position="189"/>
        <end position="193"/>
    </location>
    <ligand>
        <name>NAD(+)</name>
        <dbReference type="ChEBI" id="CHEBI:57540"/>
    </ligand>
</feature>
<feature type="binding site" evidence="12">
    <location>
        <position position="90"/>
    </location>
    <ligand>
        <name>NAD(+)</name>
        <dbReference type="ChEBI" id="CHEBI:57540"/>
    </ligand>
</feature>
<proteinExistence type="inferred from homology"/>
<dbReference type="UniPathway" id="UPA00094"/>
<dbReference type="PRINTS" id="PR00081">
    <property type="entry name" value="GDHRDH"/>
</dbReference>
<protein>
    <recommendedName>
        <fullName evidence="9">Enoyl-[acyl-carrier-protein] reductase [NADH]</fullName>
        <ecNumber evidence="9">1.3.1.9</ecNumber>
    </recommendedName>
</protein>
<sequence length="252" mass="26907">MLKGKRGLVVGVSNEHSIAYGCAAKFRGFGAELALTYLNEKAKPFVAPLAAQIESKLLLPLDVEQPGALETVFEAIAKEWGRLDFVLHSIAFAPSGDLHGRLVDSSREGFEQAMRVSVHSFIEMARLAEPLMTEGGALLTMSYYGAEKVVNHYNMMGPVKAALESTTRYLAAELAAKHIRVYALSPGPIRTRAAGGIADFNELVDMAESRGPGKRLVDIAEIGRVAAFLVGGAASGMTGDTIYVDAGLHIMA</sequence>
<keyword evidence="9 12" id="KW-0520">NAD</keyword>
<evidence type="ECO:0000256" key="4">
    <source>
        <dbReference type="ARBA" id="ARBA00022832"/>
    </source>
</evidence>
<keyword evidence="3 9" id="KW-0444">Lipid biosynthesis</keyword>
<feature type="active site" description="Proton acceptor" evidence="10">
    <location>
        <position position="153"/>
    </location>
</feature>
<dbReference type="OrthoDB" id="9803628at2"/>
<evidence type="ECO:0000313" key="13">
    <source>
        <dbReference type="EMBL" id="PPQ31213.1"/>
    </source>
</evidence>
<feature type="active site" description="Proton acceptor" evidence="10">
    <location>
        <position position="143"/>
    </location>
</feature>
<feature type="binding site" evidence="11">
    <location>
        <position position="93"/>
    </location>
    <ligand>
        <name>substrate</name>
    </ligand>
</feature>
<organism evidence="13 14">
    <name type="scientific">Rhodoblastus sphagnicola</name>
    <dbReference type="NCBI Taxonomy" id="333368"/>
    <lineage>
        <taxon>Bacteria</taxon>
        <taxon>Pseudomonadati</taxon>
        <taxon>Pseudomonadota</taxon>
        <taxon>Alphaproteobacteria</taxon>
        <taxon>Hyphomicrobiales</taxon>
        <taxon>Rhodoblastaceae</taxon>
        <taxon>Rhodoblastus</taxon>
    </lineage>
</organism>
<evidence type="ECO:0000256" key="3">
    <source>
        <dbReference type="ARBA" id="ARBA00022516"/>
    </source>
</evidence>
<dbReference type="EMBL" id="NHSJ01000063">
    <property type="protein sequence ID" value="PPQ31213.1"/>
    <property type="molecule type" value="Genomic_DNA"/>
</dbReference>
<comment type="catalytic activity">
    <reaction evidence="8 9">
        <text>a 2,3-saturated acyl-[ACP] + NAD(+) = a (2E)-enoyl-[ACP] + NADH + H(+)</text>
        <dbReference type="Rhea" id="RHEA:10240"/>
        <dbReference type="Rhea" id="RHEA-COMP:9925"/>
        <dbReference type="Rhea" id="RHEA-COMP:9926"/>
        <dbReference type="ChEBI" id="CHEBI:15378"/>
        <dbReference type="ChEBI" id="CHEBI:57540"/>
        <dbReference type="ChEBI" id="CHEBI:57945"/>
        <dbReference type="ChEBI" id="CHEBI:78784"/>
        <dbReference type="ChEBI" id="CHEBI:78785"/>
        <dbReference type="EC" id="1.3.1.9"/>
    </reaction>
</comment>
<evidence type="ECO:0000313" key="14">
    <source>
        <dbReference type="Proteomes" id="UP000239089"/>
    </source>
</evidence>
<evidence type="ECO:0000256" key="5">
    <source>
        <dbReference type="ARBA" id="ARBA00023002"/>
    </source>
</evidence>